<sequence length="332" mass="36170">MYPSSTVTARNFEPGGRSEIETGTALGYIWLGSPRIDHLQQHAELASFAIEYEDSNDGPRNGGGGGRNVRTGRGHGRHTGGGYGKQSGRGDTRVAWVGGPEIRTCHKCGEEGHLRANCPNKGKGGAPTSTKITLAVRTTVATNMDASPDSWILDSEPSVHLVGDLRMVKDAVNCNQMCRAANGGQVTTDTRVHVVNAAIKESGPMLDDEETETTLLVLYKWLGHIAYDMVERMTDAAGSSIKLTDRSRPNCLTCAQGKQSKTNQSRMDTGKHAPIDKIDGVIGSDIKGPMAPRVRRGNRYLINFIDYSTNCVRMFLAKNKVEATKYFEYFFV</sequence>
<name>A0A9W6YMW9_9STRA</name>
<keyword evidence="1" id="KW-0862">Zinc</keyword>
<evidence type="ECO:0000313" key="4">
    <source>
        <dbReference type="EMBL" id="GMG17351.1"/>
    </source>
</evidence>
<dbReference type="InterPro" id="IPR036875">
    <property type="entry name" value="Znf_CCHC_sf"/>
</dbReference>
<keyword evidence="1" id="KW-0479">Metal-binding</keyword>
<feature type="domain" description="CCHC-type" evidence="3">
    <location>
        <begin position="105"/>
        <end position="120"/>
    </location>
</feature>
<keyword evidence="5" id="KW-1185">Reference proteome</keyword>
<dbReference type="InterPro" id="IPR001878">
    <property type="entry name" value="Znf_CCHC"/>
</dbReference>
<dbReference type="SMART" id="SM00343">
    <property type="entry name" value="ZnF_C2HC"/>
    <property type="match status" value="1"/>
</dbReference>
<dbReference type="AlphaFoldDB" id="A0A9W6YMW9"/>
<dbReference type="Gene3D" id="4.10.60.10">
    <property type="entry name" value="Zinc finger, CCHC-type"/>
    <property type="match status" value="1"/>
</dbReference>
<evidence type="ECO:0000256" key="1">
    <source>
        <dbReference type="PROSITE-ProRule" id="PRU00047"/>
    </source>
</evidence>
<proteinExistence type="predicted"/>
<dbReference type="GO" id="GO:0003676">
    <property type="term" value="F:nucleic acid binding"/>
    <property type="evidence" value="ECO:0007669"/>
    <property type="project" value="InterPro"/>
</dbReference>
<dbReference type="Proteomes" id="UP001165121">
    <property type="component" value="Unassembled WGS sequence"/>
</dbReference>
<dbReference type="GO" id="GO:0008270">
    <property type="term" value="F:zinc ion binding"/>
    <property type="evidence" value="ECO:0007669"/>
    <property type="project" value="UniProtKB-KW"/>
</dbReference>
<dbReference type="EMBL" id="BSXT01019003">
    <property type="protein sequence ID" value="GMG17351.1"/>
    <property type="molecule type" value="Genomic_DNA"/>
</dbReference>
<protein>
    <submittedName>
        <fullName evidence="4">Unnamed protein product</fullName>
    </submittedName>
</protein>
<comment type="caution">
    <text evidence="4">The sequence shown here is derived from an EMBL/GenBank/DDBJ whole genome shotgun (WGS) entry which is preliminary data.</text>
</comment>
<dbReference type="Pfam" id="PF00098">
    <property type="entry name" value="zf-CCHC"/>
    <property type="match status" value="1"/>
</dbReference>
<evidence type="ECO:0000313" key="5">
    <source>
        <dbReference type="Proteomes" id="UP001165121"/>
    </source>
</evidence>
<keyword evidence="1" id="KW-0863">Zinc-finger</keyword>
<gene>
    <name evidence="4" type="ORF">Pfra01_003011900</name>
</gene>
<accession>A0A9W6YMW9</accession>
<reference evidence="4" key="1">
    <citation type="submission" date="2023-04" db="EMBL/GenBank/DDBJ databases">
        <title>Phytophthora fragariaefolia NBRC 109709.</title>
        <authorList>
            <person name="Ichikawa N."/>
            <person name="Sato H."/>
            <person name="Tonouchi N."/>
        </authorList>
    </citation>
    <scope>NUCLEOTIDE SEQUENCE</scope>
    <source>
        <strain evidence="4">NBRC 109709</strain>
    </source>
</reference>
<dbReference type="PROSITE" id="PS50158">
    <property type="entry name" value="ZF_CCHC"/>
    <property type="match status" value="1"/>
</dbReference>
<evidence type="ECO:0000256" key="2">
    <source>
        <dbReference type="SAM" id="MobiDB-lite"/>
    </source>
</evidence>
<organism evidence="4 5">
    <name type="scientific">Phytophthora fragariaefolia</name>
    <dbReference type="NCBI Taxonomy" id="1490495"/>
    <lineage>
        <taxon>Eukaryota</taxon>
        <taxon>Sar</taxon>
        <taxon>Stramenopiles</taxon>
        <taxon>Oomycota</taxon>
        <taxon>Peronosporomycetes</taxon>
        <taxon>Peronosporales</taxon>
        <taxon>Peronosporaceae</taxon>
        <taxon>Phytophthora</taxon>
    </lineage>
</organism>
<feature type="region of interest" description="Disordered" evidence="2">
    <location>
        <begin position="54"/>
        <end position="91"/>
    </location>
</feature>
<dbReference type="SUPFAM" id="SSF57756">
    <property type="entry name" value="Retrovirus zinc finger-like domains"/>
    <property type="match status" value="1"/>
</dbReference>
<evidence type="ECO:0000259" key="3">
    <source>
        <dbReference type="PROSITE" id="PS50158"/>
    </source>
</evidence>